<keyword evidence="7" id="KW-1185">Reference proteome</keyword>
<dbReference type="Proteomes" id="UP001139646">
    <property type="component" value="Unassembled WGS sequence"/>
</dbReference>
<evidence type="ECO:0000313" key="6">
    <source>
        <dbReference type="EMBL" id="MCI2285779.1"/>
    </source>
</evidence>
<dbReference type="InterPro" id="IPR050389">
    <property type="entry name" value="LysR-type_TF"/>
</dbReference>
<dbReference type="PROSITE" id="PS50931">
    <property type="entry name" value="HTH_LYSR"/>
    <property type="match status" value="1"/>
</dbReference>
<dbReference type="Pfam" id="PF00126">
    <property type="entry name" value="HTH_1"/>
    <property type="match status" value="1"/>
</dbReference>
<dbReference type="Pfam" id="PF03466">
    <property type="entry name" value="LysR_substrate"/>
    <property type="match status" value="1"/>
</dbReference>
<dbReference type="Gene3D" id="3.40.190.10">
    <property type="entry name" value="Periplasmic binding protein-like II"/>
    <property type="match status" value="2"/>
</dbReference>
<evidence type="ECO:0000256" key="2">
    <source>
        <dbReference type="ARBA" id="ARBA00023015"/>
    </source>
</evidence>
<evidence type="ECO:0000256" key="3">
    <source>
        <dbReference type="ARBA" id="ARBA00023125"/>
    </source>
</evidence>
<dbReference type="RefSeq" id="WP_242288688.1">
    <property type="nucleotide sequence ID" value="NZ_JAKKSL010000006.1"/>
</dbReference>
<dbReference type="PANTHER" id="PTHR30118">
    <property type="entry name" value="HTH-TYPE TRANSCRIPTIONAL REGULATOR LEUO-RELATED"/>
    <property type="match status" value="1"/>
</dbReference>
<dbReference type="InterPro" id="IPR036388">
    <property type="entry name" value="WH-like_DNA-bd_sf"/>
</dbReference>
<dbReference type="SUPFAM" id="SSF53850">
    <property type="entry name" value="Periplasmic binding protein-like II"/>
    <property type="match status" value="1"/>
</dbReference>
<name>A0ABS9X6D7_9GAMM</name>
<dbReference type="CDD" id="cd08417">
    <property type="entry name" value="PBP2_Nitroaromatics_like"/>
    <property type="match status" value="1"/>
</dbReference>
<dbReference type="InterPro" id="IPR005119">
    <property type="entry name" value="LysR_subst-bd"/>
</dbReference>
<accession>A0ABS9X6D7</accession>
<dbReference type="EMBL" id="JAKKSL010000006">
    <property type="protein sequence ID" value="MCI2285779.1"/>
    <property type="molecule type" value="Genomic_DNA"/>
</dbReference>
<dbReference type="InterPro" id="IPR036390">
    <property type="entry name" value="WH_DNA-bd_sf"/>
</dbReference>
<evidence type="ECO:0000313" key="7">
    <source>
        <dbReference type="Proteomes" id="UP001139646"/>
    </source>
</evidence>
<keyword evidence="4" id="KW-0804">Transcription</keyword>
<organism evidence="6 7">
    <name type="scientific">Colwellia maritima</name>
    <dbReference type="NCBI Taxonomy" id="2912588"/>
    <lineage>
        <taxon>Bacteria</taxon>
        <taxon>Pseudomonadati</taxon>
        <taxon>Pseudomonadota</taxon>
        <taxon>Gammaproteobacteria</taxon>
        <taxon>Alteromonadales</taxon>
        <taxon>Colwelliaceae</taxon>
        <taxon>Colwellia</taxon>
    </lineage>
</organism>
<dbReference type="InterPro" id="IPR000847">
    <property type="entry name" value="LysR_HTH_N"/>
</dbReference>
<keyword evidence="3" id="KW-0238">DNA-binding</keyword>
<protein>
    <submittedName>
        <fullName evidence="6">LysR family transcriptional regulator</fullName>
    </submittedName>
</protein>
<keyword evidence="2" id="KW-0805">Transcription regulation</keyword>
<evidence type="ECO:0000256" key="4">
    <source>
        <dbReference type="ARBA" id="ARBA00023163"/>
    </source>
</evidence>
<reference evidence="6" key="1">
    <citation type="submission" date="2022-01" db="EMBL/GenBank/DDBJ databases">
        <title>Colwellia maritima, isolated from seawater.</title>
        <authorList>
            <person name="Kristyanto S."/>
            <person name="Jung J."/>
            <person name="Jeon C.O."/>
        </authorList>
    </citation>
    <scope>NUCLEOTIDE SEQUENCE</scope>
    <source>
        <strain evidence="6">MSW7</strain>
    </source>
</reference>
<feature type="domain" description="HTH lysR-type" evidence="5">
    <location>
        <begin position="3"/>
        <end position="59"/>
    </location>
</feature>
<sequence>MKIDLNLFVVFEAIYCEGNITKAASALNLSQPVSHSLSKLRDYFDDPLFVRQGNEMRPSAVANNVITEVREALRQLQVCLVQSKQFEPLTSRKHFTISLHAALEASYLPPLMQMINRAAPLVNIQSSRRVNRNELENKLASGDIDLAIDALLPVSDNILHTQLEKSKLVVVARKDHPDINSALDLELYLAQDHVLVSSRSVGTSIEDFELARLGLHRKIGLRCQHTFSACSVITGNNMLLTTTETTAKMYTELLNLNIYPLPVDLPELDVHLYWHRNLDFEPANKWLRNKLIQTTTDL</sequence>
<dbReference type="SUPFAM" id="SSF46785">
    <property type="entry name" value="Winged helix' DNA-binding domain"/>
    <property type="match status" value="1"/>
</dbReference>
<evidence type="ECO:0000259" key="5">
    <source>
        <dbReference type="PROSITE" id="PS50931"/>
    </source>
</evidence>
<comment type="caution">
    <text evidence="6">The sequence shown here is derived from an EMBL/GenBank/DDBJ whole genome shotgun (WGS) entry which is preliminary data.</text>
</comment>
<dbReference type="InterPro" id="IPR037402">
    <property type="entry name" value="YidZ_PBP2"/>
</dbReference>
<evidence type="ECO:0000256" key="1">
    <source>
        <dbReference type="ARBA" id="ARBA00009437"/>
    </source>
</evidence>
<comment type="similarity">
    <text evidence="1">Belongs to the LysR transcriptional regulatory family.</text>
</comment>
<proteinExistence type="inferred from homology"/>
<dbReference type="PANTHER" id="PTHR30118:SF15">
    <property type="entry name" value="TRANSCRIPTIONAL REGULATORY PROTEIN"/>
    <property type="match status" value="1"/>
</dbReference>
<gene>
    <name evidence="6" type="ORF">L3081_23365</name>
</gene>
<dbReference type="Gene3D" id="1.10.10.10">
    <property type="entry name" value="Winged helix-like DNA-binding domain superfamily/Winged helix DNA-binding domain"/>
    <property type="match status" value="1"/>
</dbReference>